<feature type="transmembrane region" description="Helical" evidence="1">
    <location>
        <begin position="157"/>
        <end position="190"/>
    </location>
</feature>
<keyword evidence="3" id="KW-0645">Protease</keyword>
<proteinExistence type="predicted"/>
<dbReference type="eggNOG" id="COG1266">
    <property type="taxonomic scope" value="Bacteria"/>
</dbReference>
<dbReference type="RefSeq" id="WP_013280137.1">
    <property type="nucleotide sequence ID" value="NC_014387.1"/>
</dbReference>
<dbReference type="HOGENOM" id="CLU_1275731_0_0_9"/>
<feature type="transmembrane region" description="Helical" evidence="1">
    <location>
        <begin position="7"/>
        <end position="27"/>
    </location>
</feature>
<reference evidence="3 4" key="1">
    <citation type="journal article" date="2010" name="PLoS ONE">
        <title>The glycobiome of the rumen bacterium Butyrivibrio proteoclasticus B316(T) highlights adaptation to a polysaccharide-rich environment.</title>
        <authorList>
            <person name="Kelly W.J."/>
            <person name="Leahy S.C."/>
            <person name="Altermann E."/>
            <person name="Yeoman C.J."/>
            <person name="Dunne J.C."/>
            <person name="Kong Z."/>
            <person name="Pacheco D.M."/>
            <person name="Li D."/>
            <person name="Noel S.J."/>
            <person name="Moon C.D."/>
            <person name="Cookson A.L."/>
            <person name="Attwood G.T."/>
        </authorList>
    </citation>
    <scope>NUCLEOTIDE SEQUENCE [LARGE SCALE GENOMIC DNA]</scope>
    <source>
        <strain evidence="4">ATCC 51982 / DSM 14932 / B316</strain>
    </source>
</reference>
<dbReference type="EMBL" id="CP001810">
    <property type="protein sequence ID" value="ADL33481.1"/>
    <property type="molecule type" value="Genomic_DNA"/>
</dbReference>
<dbReference type="GO" id="GO:0080120">
    <property type="term" value="P:CAAX-box protein maturation"/>
    <property type="evidence" value="ECO:0007669"/>
    <property type="project" value="UniProtKB-ARBA"/>
</dbReference>
<dbReference type="KEGG" id="bpb:bpr_I0738"/>
<keyword evidence="1" id="KW-1133">Transmembrane helix</keyword>
<dbReference type="Pfam" id="PF02517">
    <property type="entry name" value="Rce1-like"/>
    <property type="match status" value="1"/>
</dbReference>
<evidence type="ECO:0000313" key="3">
    <source>
        <dbReference type="EMBL" id="ADL33481.1"/>
    </source>
</evidence>
<dbReference type="InterPro" id="IPR003675">
    <property type="entry name" value="Rce1/LyrA-like_dom"/>
</dbReference>
<keyword evidence="3" id="KW-0378">Hydrolase</keyword>
<protein>
    <submittedName>
        <fullName evidence="3">CAAX amino terminal protease family protein</fullName>
    </submittedName>
</protein>
<feature type="domain" description="CAAX prenyl protease 2/Lysostaphin resistance protein A-like" evidence="2">
    <location>
        <begin position="59"/>
        <end position="209"/>
    </location>
</feature>
<keyword evidence="1" id="KW-0472">Membrane</keyword>
<evidence type="ECO:0000259" key="2">
    <source>
        <dbReference type="Pfam" id="PF02517"/>
    </source>
</evidence>
<dbReference type="AlphaFoldDB" id="E0S106"/>
<accession>E0S106</accession>
<sequence length="216" mass="24916">MRKVSIINYIEVILISIGCTLILTFLFNQLGLTDNASYREIAEHQFYGHKTLVDALMEYCFVSPLFEEAIFRYVLFNLILFVLLLVKDPKRYRNRFTIPEILMKTDTFMDFLYVESVSPSVESEDSVDGYRERKEFDDNSYSLIFSHLSQLTKQAHIAVWATALLFGIYHGNLVQGVYAVIMGLVITYSYAVYRRFSVPVIAHICANAVSLLLVYL</sequence>
<dbReference type="GO" id="GO:0004175">
    <property type="term" value="F:endopeptidase activity"/>
    <property type="evidence" value="ECO:0007669"/>
    <property type="project" value="UniProtKB-ARBA"/>
</dbReference>
<feature type="transmembrane region" description="Helical" evidence="1">
    <location>
        <begin position="196"/>
        <end position="215"/>
    </location>
</feature>
<name>E0S106_BUTPB</name>
<evidence type="ECO:0000256" key="1">
    <source>
        <dbReference type="SAM" id="Phobius"/>
    </source>
</evidence>
<organism evidence="3 4">
    <name type="scientific">Butyrivibrio proteoclasticus (strain ATCC 51982 / DSM 14932 / B316)</name>
    <name type="common">Clostridium proteoclasticum</name>
    <dbReference type="NCBI Taxonomy" id="515622"/>
    <lineage>
        <taxon>Bacteria</taxon>
        <taxon>Bacillati</taxon>
        <taxon>Bacillota</taxon>
        <taxon>Clostridia</taxon>
        <taxon>Lachnospirales</taxon>
        <taxon>Lachnospiraceae</taxon>
        <taxon>Butyrivibrio</taxon>
    </lineage>
</organism>
<feature type="transmembrane region" description="Helical" evidence="1">
    <location>
        <begin position="69"/>
        <end position="86"/>
    </location>
</feature>
<gene>
    <name evidence="3" type="ordered locus">bpr_I0738</name>
</gene>
<evidence type="ECO:0000313" key="4">
    <source>
        <dbReference type="Proteomes" id="UP000001299"/>
    </source>
</evidence>
<keyword evidence="1" id="KW-0812">Transmembrane</keyword>
<keyword evidence="4" id="KW-1185">Reference proteome</keyword>
<dbReference type="Proteomes" id="UP000001299">
    <property type="component" value="Chromosome 1"/>
</dbReference>
<dbReference type="GO" id="GO:0006508">
    <property type="term" value="P:proteolysis"/>
    <property type="evidence" value="ECO:0007669"/>
    <property type="project" value="UniProtKB-KW"/>
</dbReference>